<evidence type="ECO:0000256" key="1">
    <source>
        <dbReference type="ARBA" id="ARBA00001966"/>
    </source>
</evidence>
<dbReference type="PANTHER" id="PTHR30573:SF0">
    <property type="entry name" value="QUINOLINATE SYNTHASE, CHLOROPLASTIC"/>
    <property type="match status" value="1"/>
</dbReference>
<dbReference type="EC" id="2.5.1.72" evidence="3 10"/>
<dbReference type="EMBL" id="DSLG01000006">
    <property type="protein sequence ID" value="HEA87393.1"/>
    <property type="molecule type" value="Genomic_DNA"/>
</dbReference>
<evidence type="ECO:0000313" key="11">
    <source>
        <dbReference type="EMBL" id="HEA87393.1"/>
    </source>
</evidence>
<proteinExistence type="predicted"/>
<dbReference type="InterPro" id="IPR003473">
    <property type="entry name" value="NadA"/>
</dbReference>
<reference evidence="11" key="1">
    <citation type="journal article" date="2020" name="mSystems">
        <title>Genome- and Community-Level Interaction Insights into Carbon Utilization and Element Cycling Functions of Hydrothermarchaeota in Hydrothermal Sediment.</title>
        <authorList>
            <person name="Zhou Z."/>
            <person name="Liu Y."/>
            <person name="Xu W."/>
            <person name="Pan J."/>
            <person name="Luo Z.H."/>
            <person name="Li M."/>
        </authorList>
    </citation>
    <scope>NUCLEOTIDE SEQUENCE [LARGE SCALE GENOMIC DNA]</scope>
    <source>
        <strain evidence="11">SpSt-265</strain>
        <strain evidence="12">SpSt-465</strain>
    </source>
</reference>
<organism evidence="11">
    <name type="scientific">candidate division WOR-3 bacterium</name>
    <dbReference type="NCBI Taxonomy" id="2052148"/>
    <lineage>
        <taxon>Bacteria</taxon>
        <taxon>Bacteria division WOR-3</taxon>
    </lineage>
</organism>
<evidence type="ECO:0000256" key="2">
    <source>
        <dbReference type="ARBA" id="ARBA00005065"/>
    </source>
</evidence>
<protein>
    <recommendedName>
        <fullName evidence="3 10">Quinolinate synthase</fullName>
        <ecNumber evidence="3 10">2.5.1.72</ecNumber>
    </recommendedName>
</protein>
<evidence type="ECO:0000256" key="3">
    <source>
        <dbReference type="ARBA" id="ARBA00012669"/>
    </source>
</evidence>
<evidence type="ECO:0000256" key="4">
    <source>
        <dbReference type="ARBA" id="ARBA00022485"/>
    </source>
</evidence>
<sequence length="296" mass="33044">MIAEIRQLKQKQRAVILAHNYQLPEIYEVADFIGDSLELAQAAARVESALIVFCGVRFMAENAKLVNPGRPVVLADPKAGCQMANMITAEALRRRRQELGDVLVVAYVNTPAEVKAEADICCTSANAVRVVQSLPRSPKILFVPDRNLARWVEQETGREIIPWEGFCYVHAQFTVEDVRRARIEHPGALVVVHPECPLEVIQVADRVASTSGMVRIAREVKELVLGTEAGMCNRIRREYPDCHCYPLRRTAICRNMKLTSLDDVKAALQGVVPEVEIPAIVAERAQRALKRMLEIS</sequence>
<evidence type="ECO:0000256" key="9">
    <source>
        <dbReference type="ARBA" id="ARBA00023014"/>
    </source>
</evidence>
<name>A0A7C1NM23_UNCW3</name>
<dbReference type="PANTHER" id="PTHR30573">
    <property type="entry name" value="QUINOLINATE SYNTHETASE A"/>
    <property type="match status" value="1"/>
</dbReference>
<dbReference type="InterPro" id="IPR036094">
    <property type="entry name" value="NadA_sf"/>
</dbReference>
<dbReference type="Pfam" id="PF02445">
    <property type="entry name" value="NadA"/>
    <property type="match status" value="1"/>
</dbReference>
<dbReference type="Gene3D" id="3.40.50.10800">
    <property type="entry name" value="NadA-like"/>
    <property type="match status" value="3"/>
</dbReference>
<keyword evidence="9" id="KW-0411">Iron-sulfur</keyword>
<keyword evidence="5" id="KW-0662">Pyridine nucleotide biosynthesis</keyword>
<dbReference type="GO" id="GO:0051539">
    <property type="term" value="F:4 iron, 4 sulfur cluster binding"/>
    <property type="evidence" value="ECO:0007669"/>
    <property type="project" value="UniProtKB-KW"/>
</dbReference>
<evidence type="ECO:0000256" key="7">
    <source>
        <dbReference type="ARBA" id="ARBA00022723"/>
    </source>
</evidence>
<dbReference type="UniPathway" id="UPA00253">
    <property type="reaction ID" value="UER00327"/>
</dbReference>
<dbReference type="EMBL" id="DSTU01000002">
    <property type="protein sequence ID" value="HFJ53304.1"/>
    <property type="molecule type" value="Genomic_DNA"/>
</dbReference>
<comment type="pathway">
    <text evidence="2">Cofactor biosynthesis; NAD(+) biosynthesis; quinolinate from iminoaspartate: step 1/1.</text>
</comment>
<evidence type="ECO:0000256" key="10">
    <source>
        <dbReference type="NCBIfam" id="TIGR00550"/>
    </source>
</evidence>
<comment type="caution">
    <text evidence="11">The sequence shown here is derived from an EMBL/GenBank/DDBJ whole genome shotgun (WGS) entry which is preliminary data.</text>
</comment>
<gene>
    <name evidence="11" type="primary">nadA</name>
    <name evidence="11" type="ORF">ENP94_05190</name>
    <name evidence="12" type="ORF">ENS16_01265</name>
</gene>
<dbReference type="AlphaFoldDB" id="A0A7C1NM23"/>
<dbReference type="SUPFAM" id="SSF142754">
    <property type="entry name" value="NadA-like"/>
    <property type="match status" value="1"/>
</dbReference>
<evidence type="ECO:0000256" key="8">
    <source>
        <dbReference type="ARBA" id="ARBA00023004"/>
    </source>
</evidence>
<evidence type="ECO:0000313" key="12">
    <source>
        <dbReference type="EMBL" id="HFJ53304.1"/>
    </source>
</evidence>
<evidence type="ECO:0000256" key="6">
    <source>
        <dbReference type="ARBA" id="ARBA00022679"/>
    </source>
</evidence>
<keyword evidence="6" id="KW-0808">Transferase</keyword>
<dbReference type="NCBIfam" id="TIGR00550">
    <property type="entry name" value="nadA"/>
    <property type="match status" value="1"/>
</dbReference>
<evidence type="ECO:0000256" key="5">
    <source>
        <dbReference type="ARBA" id="ARBA00022642"/>
    </source>
</evidence>
<keyword evidence="8" id="KW-0408">Iron</keyword>
<keyword evidence="4" id="KW-0004">4Fe-4S</keyword>
<dbReference type="GO" id="GO:0034628">
    <property type="term" value="P:'de novo' NAD+ biosynthetic process from L-aspartate"/>
    <property type="evidence" value="ECO:0007669"/>
    <property type="project" value="TreeGrafter"/>
</dbReference>
<dbReference type="GO" id="GO:0008987">
    <property type="term" value="F:quinolinate synthetase A activity"/>
    <property type="evidence" value="ECO:0007669"/>
    <property type="project" value="UniProtKB-UniRule"/>
</dbReference>
<comment type="cofactor">
    <cofactor evidence="1">
        <name>[4Fe-4S] cluster</name>
        <dbReference type="ChEBI" id="CHEBI:49883"/>
    </cofactor>
</comment>
<dbReference type="NCBIfam" id="NF006878">
    <property type="entry name" value="PRK09375.1-2"/>
    <property type="match status" value="1"/>
</dbReference>
<dbReference type="GO" id="GO:0046872">
    <property type="term" value="F:metal ion binding"/>
    <property type="evidence" value="ECO:0007669"/>
    <property type="project" value="UniProtKB-KW"/>
</dbReference>
<keyword evidence="7" id="KW-0479">Metal-binding</keyword>
<accession>A0A7C1NM23</accession>